<evidence type="ECO:0000256" key="8">
    <source>
        <dbReference type="ARBA" id="ARBA00023125"/>
    </source>
</evidence>
<comment type="subcellular location">
    <subcellularLocation>
        <location evidence="1 10">Nucleus</location>
    </subcellularLocation>
</comment>
<keyword evidence="7" id="KW-0460">Magnesium</keyword>
<comment type="function">
    <text evidence="10">Component of the origin recognition complex (ORC) that binds origins of replication. DNA-binding is ATP-dependent, however specific DNA sequences that define origins of replication have not been identified so far. ORC is required to assemble the pre-replication complex necessary to initiate DNA replication.</text>
</comment>
<evidence type="ECO:0000256" key="4">
    <source>
        <dbReference type="ARBA" id="ARBA00022723"/>
    </source>
</evidence>
<dbReference type="InterPro" id="IPR050311">
    <property type="entry name" value="ORC1/CDC6"/>
</dbReference>
<keyword evidence="3 10" id="KW-0235">DNA replication</keyword>
<name>A0A5A8C3P2_CAFRO</name>
<dbReference type="PANTHER" id="PTHR10763">
    <property type="entry name" value="CELL DIVISION CONTROL PROTEIN 6-RELATED"/>
    <property type="match status" value="1"/>
</dbReference>
<dbReference type="Gene3D" id="3.40.50.300">
    <property type="entry name" value="P-loop containing nucleotide triphosphate hydrolases"/>
    <property type="match status" value="1"/>
</dbReference>
<protein>
    <recommendedName>
        <fullName evidence="10">Origin recognition complex subunit 1</fullName>
    </recommendedName>
</protein>
<dbReference type="InterPro" id="IPR041664">
    <property type="entry name" value="AAA_16"/>
</dbReference>
<dbReference type="AlphaFoldDB" id="A0A5A8C3P2"/>
<evidence type="ECO:0000256" key="9">
    <source>
        <dbReference type="ARBA" id="ARBA00023242"/>
    </source>
</evidence>
<dbReference type="GO" id="GO:0005524">
    <property type="term" value="F:ATP binding"/>
    <property type="evidence" value="ECO:0007669"/>
    <property type="project" value="UniProtKB-KW"/>
</dbReference>
<evidence type="ECO:0000256" key="3">
    <source>
        <dbReference type="ARBA" id="ARBA00022705"/>
    </source>
</evidence>
<dbReference type="PROSITE" id="PS51038">
    <property type="entry name" value="BAH"/>
    <property type="match status" value="1"/>
</dbReference>
<dbReference type="SUPFAM" id="SSF52540">
    <property type="entry name" value="P-loop containing nucleoside triphosphate hydrolases"/>
    <property type="match status" value="1"/>
</dbReference>
<keyword evidence="5 10" id="KW-0547">Nucleotide-binding</keyword>
<keyword evidence="4" id="KW-0479">Metal-binding</keyword>
<keyword evidence="9 10" id="KW-0539">Nucleus</keyword>
<comment type="caution">
    <text evidence="12">The sequence shown here is derived from an EMBL/GenBank/DDBJ whole genome shotgun (WGS) entry which is preliminary data.</text>
</comment>
<dbReference type="FunFam" id="3.40.50.300:FF:000199">
    <property type="entry name" value="Origin recognition complex subunit 1"/>
    <property type="match status" value="1"/>
</dbReference>
<keyword evidence="8 10" id="KW-0238">DNA-binding</keyword>
<comment type="subunit">
    <text evidence="10">ORC is composed of six subunits.</text>
</comment>
<dbReference type="InterPro" id="IPR043151">
    <property type="entry name" value="BAH_sf"/>
</dbReference>
<evidence type="ECO:0000256" key="5">
    <source>
        <dbReference type="ARBA" id="ARBA00022741"/>
    </source>
</evidence>
<evidence type="ECO:0000256" key="10">
    <source>
        <dbReference type="RuleBase" id="RU365058"/>
    </source>
</evidence>
<organism evidence="12 13">
    <name type="scientific">Cafeteria roenbergensis</name>
    <name type="common">Marine flagellate</name>
    <dbReference type="NCBI Taxonomy" id="33653"/>
    <lineage>
        <taxon>Eukaryota</taxon>
        <taxon>Sar</taxon>
        <taxon>Stramenopiles</taxon>
        <taxon>Bigyra</taxon>
        <taxon>Opalozoa</taxon>
        <taxon>Bicosoecida</taxon>
        <taxon>Cafeteriaceae</taxon>
        <taxon>Cafeteria</taxon>
    </lineage>
</organism>
<evidence type="ECO:0000256" key="2">
    <source>
        <dbReference type="ARBA" id="ARBA00008398"/>
    </source>
</evidence>
<dbReference type="Pfam" id="PF13191">
    <property type="entry name" value="AAA_16"/>
    <property type="match status" value="1"/>
</dbReference>
<dbReference type="InterPro" id="IPR001025">
    <property type="entry name" value="BAH_dom"/>
</dbReference>
<feature type="domain" description="BAH" evidence="11">
    <location>
        <begin position="49"/>
        <end position="173"/>
    </location>
</feature>
<evidence type="ECO:0000313" key="12">
    <source>
        <dbReference type="EMBL" id="KAA0147277.1"/>
    </source>
</evidence>
<dbReference type="InterPro" id="IPR027417">
    <property type="entry name" value="P-loop_NTPase"/>
</dbReference>
<evidence type="ECO:0000256" key="6">
    <source>
        <dbReference type="ARBA" id="ARBA00022840"/>
    </source>
</evidence>
<dbReference type="Pfam" id="PF17872">
    <property type="entry name" value="AAA_lid_10"/>
    <property type="match status" value="1"/>
</dbReference>
<dbReference type="InterPro" id="IPR041083">
    <property type="entry name" value="AAA_lid_10"/>
</dbReference>
<evidence type="ECO:0000256" key="7">
    <source>
        <dbReference type="ARBA" id="ARBA00022842"/>
    </source>
</evidence>
<evidence type="ECO:0000256" key="1">
    <source>
        <dbReference type="ARBA" id="ARBA00004123"/>
    </source>
</evidence>
<dbReference type="PANTHER" id="PTHR10763:SF23">
    <property type="entry name" value="ORIGIN RECOGNITION COMPLEX SUBUNIT 1"/>
    <property type="match status" value="1"/>
</dbReference>
<dbReference type="GO" id="GO:0006270">
    <property type="term" value="P:DNA replication initiation"/>
    <property type="evidence" value="ECO:0007669"/>
    <property type="project" value="TreeGrafter"/>
</dbReference>
<dbReference type="GO" id="GO:0033314">
    <property type="term" value="P:mitotic DNA replication checkpoint signaling"/>
    <property type="evidence" value="ECO:0007669"/>
    <property type="project" value="TreeGrafter"/>
</dbReference>
<reference evidence="12 13" key="1">
    <citation type="submission" date="2019-07" db="EMBL/GenBank/DDBJ databases">
        <title>Genomes of Cafeteria roenbergensis.</title>
        <authorList>
            <person name="Fischer M.G."/>
            <person name="Hackl T."/>
            <person name="Roman M."/>
        </authorList>
    </citation>
    <scope>NUCLEOTIDE SEQUENCE [LARGE SCALE GENOMIC DNA]</scope>
    <source>
        <strain evidence="12 13">RCC970-E3</strain>
    </source>
</reference>
<dbReference type="Gene3D" id="1.10.8.60">
    <property type="match status" value="1"/>
</dbReference>
<evidence type="ECO:0000313" key="13">
    <source>
        <dbReference type="Proteomes" id="UP000324907"/>
    </source>
</evidence>
<gene>
    <name evidence="12" type="ORF">FNF28_07585</name>
</gene>
<comment type="similarity">
    <text evidence="2 10">Belongs to the ORC1 family.</text>
</comment>
<dbReference type="GO" id="GO:0003688">
    <property type="term" value="F:DNA replication origin binding"/>
    <property type="evidence" value="ECO:0007669"/>
    <property type="project" value="TreeGrafter"/>
</dbReference>
<dbReference type="GO" id="GO:0003682">
    <property type="term" value="F:chromatin binding"/>
    <property type="evidence" value="ECO:0007669"/>
    <property type="project" value="InterPro"/>
</dbReference>
<dbReference type="EMBL" id="VLTL01000287">
    <property type="protein sequence ID" value="KAA0147277.1"/>
    <property type="molecule type" value="Genomic_DNA"/>
</dbReference>
<sequence length="535" mass="57546">MRLAAPMAPAVAGADEDDEAVIEWVGSPVLQEGGNKFFRAFALDGRPSDPVAVGDTVSFRVAAGHKDVNPDRREWLGRVARLWEDAYGECWLQVAWLYFPEETPTGRLPSHLPGEVFLSAHLDANTIDAVERRVELSSVPDRLPCREAERASVRAFLEGGVRAGTAKSSLYLSGMPGTGKTATVREVLAGLRASAAAGELAPFDEVWVNALALSHPHQLYSTVWRALTTRNAAPARAAQLLEARFSAPSAGRRAVVLVVDELDCLVTRKQTVLYNLLDWPSRRHARLVVVGIANTMDLPERMLPRVHSRLGLARVVFQPYTRDQIRDIVCDRLSGLSVFRSDAVEMAARKVAALSGDVRRALHICRRAAELAAERAQGSVAGAGADAAEGGRGAAGKQAAGGGQDGTVRISDVQAAARELSATRHATALRGCGLWERVLVVALVLHLRAAGASDGVLPAVHRRLCTLLRSHVGLSGAKLPTLAEAGEMAGRLGDTRLLLLDNSKSSRWPTLRLGMQPDDVIFALREDSLLSKMLD</sequence>
<keyword evidence="6 10" id="KW-0067">ATP-binding</keyword>
<accession>A0A5A8C3P2</accession>
<evidence type="ECO:0000259" key="11">
    <source>
        <dbReference type="PROSITE" id="PS51038"/>
    </source>
</evidence>
<dbReference type="Gene3D" id="2.30.30.490">
    <property type="match status" value="1"/>
</dbReference>
<proteinExistence type="inferred from homology"/>
<dbReference type="GO" id="GO:0005664">
    <property type="term" value="C:nuclear origin of replication recognition complex"/>
    <property type="evidence" value="ECO:0007669"/>
    <property type="project" value="TreeGrafter"/>
</dbReference>
<dbReference type="Proteomes" id="UP000324907">
    <property type="component" value="Unassembled WGS sequence"/>
</dbReference>
<dbReference type="GO" id="GO:0046872">
    <property type="term" value="F:metal ion binding"/>
    <property type="evidence" value="ECO:0007669"/>
    <property type="project" value="UniProtKB-KW"/>
</dbReference>